<protein>
    <submittedName>
        <fullName evidence="1">Uncharacterized protein</fullName>
    </submittedName>
</protein>
<dbReference type="PROSITE" id="PS51318">
    <property type="entry name" value="TAT"/>
    <property type="match status" value="1"/>
</dbReference>
<dbReference type="AlphaFoldDB" id="A0A1F7X5N7"/>
<dbReference type="InterPro" id="IPR006311">
    <property type="entry name" value="TAT_signal"/>
</dbReference>
<name>A0A1F7X5N7_9BACT</name>
<comment type="caution">
    <text evidence="1">The sequence shown here is derived from an EMBL/GenBank/DDBJ whole genome shotgun (WGS) entry which is preliminary data.</text>
</comment>
<dbReference type="Proteomes" id="UP000176778">
    <property type="component" value="Unassembled WGS sequence"/>
</dbReference>
<sequence>MKELSRRDFLKFSALSLGALSLPDISTETAETISPLADLPLLWTQETPLKVEYLYSWGGRRNIPADWRMVSGVPLDIFTPIRPVHHSNLENFTLETHYPYAWVAPLPHLTGSPAQWEAIVGWGVQDSILVYNGQLVGKQGDLISSYAYAEQRDVYPNKIWNVLTALIGISNFVKNNGPLLPGNNYSMLQMSNLIEDLDVRHIYRNGFLSPGGGVCSVASTLSKSVFIASARGYTEEVERTRHDPIYQYWTPPLEPGITKWNSDATVAYYRRNAQPFDEDNLDYIFKIREDSCPLYISVRAHLAFNAEPIEGDLTFNTDARMAFALTLQKNRPALDEPSVLANLRESYANFHHFEEEIIIP</sequence>
<dbReference type="STRING" id="1802479.A2Y68_03640"/>
<reference evidence="1 2" key="1">
    <citation type="journal article" date="2016" name="Nat. Commun.">
        <title>Thousands of microbial genomes shed light on interconnected biogeochemical processes in an aquifer system.</title>
        <authorList>
            <person name="Anantharaman K."/>
            <person name="Brown C.T."/>
            <person name="Hug L.A."/>
            <person name="Sharon I."/>
            <person name="Castelle C.J."/>
            <person name="Probst A.J."/>
            <person name="Thomas B.C."/>
            <person name="Singh A."/>
            <person name="Wilkins M.J."/>
            <person name="Karaoz U."/>
            <person name="Brodie E.L."/>
            <person name="Williams K.H."/>
            <person name="Hubbard S.S."/>
            <person name="Banfield J.F."/>
        </authorList>
    </citation>
    <scope>NUCLEOTIDE SEQUENCE [LARGE SCALE GENOMIC DNA]</scope>
</reference>
<proteinExistence type="predicted"/>
<evidence type="ECO:0000313" key="2">
    <source>
        <dbReference type="Proteomes" id="UP000176778"/>
    </source>
</evidence>
<dbReference type="EMBL" id="MGFR01000003">
    <property type="protein sequence ID" value="OGM09688.1"/>
    <property type="molecule type" value="Genomic_DNA"/>
</dbReference>
<accession>A0A1F7X5N7</accession>
<organism evidence="1 2">
    <name type="scientific">Candidatus Woesebacteria bacterium RBG_13_46_13</name>
    <dbReference type="NCBI Taxonomy" id="1802479"/>
    <lineage>
        <taxon>Bacteria</taxon>
        <taxon>Candidatus Woeseibacteriota</taxon>
    </lineage>
</organism>
<gene>
    <name evidence="1" type="ORF">A2Y68_03640</name>
</gene>
<evidence type="ECO:0000313" key="1">
    <source>
        <dbReference type="EMBL" id="OGM09688.1"/>
    </source>
</evidence>